<dbReference type="AlphaFoldDB" id="A0AAN7KNN4"/>
<feature type="compositionally biased region" description="Basic and acidic residues" evidence="1">
    <location>
        <begin position="123"/>
        <end position="138"/>
    </location>
</feature>
<sequence length="228" mass="25268">MPKLSSSFLAGHLRGCHASVLRLRKPALCSACSFREGDSETRIYLAHLHVPGFFSFSARHRCGETERSKLPAVSRIRSPSPLSPVRALHGFQKTGCFHGRLVQGGICEMNQSREEEEEEEEETKSRREERRRDLERGSGSEGTGPGPGLVQHRPHHLDVLVPASHHLPPQVHHNVLLLLCFRVHPKREKQKTNVTISDRFNATQQRGADAVTTNLPGGGGETSWEAAG</sequence>
<evidence type="ECO:0000313" key="2">
    <source>
        <dbReference type="EMBL" id="KAK4766690.1"/>
    </source>
</evidence>
<accession>A0AAN7KNN4</accession>
<organism evidence="2 3">
    <name type="scientific">Trapa incisa</name>
    <dbReference type="NCBI Taxonomy" id="236973"/>
    <lineage>
        <taxon>Eukaryota</taxon>
        <taxon>Viridiplantae</taxon>
        <taxon>Streptophyta</taxon>
        <taxon>Embryophyta</taxon>
        <taxon>Tracheophyta</taxon>
        <taxon>Spermatophyta</taxon>
        <taxon>Magnoliopsida</taxon>
        <taxon>eudicotyledons</taxon>
        <taxon>Gunneridae</taxon>
        <taxon>Pentapetalae</taxon>
        <taxon>rosids</taxon>
        <taxon>malvids</taxon>
        <taxon>Myrtales</taxon>
        <taxon>Lythraceae</taxon>
        <taxon>Trapa</taxon>
    </lineage>
</organism>
<protein>
    <submittedName>
        <fullName evidence="2">Uncharacterized protein</fullName>
    </submittedName>
</protein>
<dbReference type="Proteomes" id="UP001345219">
    <property type="component" value="Chromosome 7"/>
</dbReference>
<feature type="region of interest" description="Disordered" evidence="1">
    <location>
        <begin position="108"/>
        <end position="153"/>
    </location>
</feature>
<evidence type="ECO:0000313" key="3">
    <source>
        <dbReference type="Proteomes" id="UP001345219"/>
    </source>
</evidence>
<gene>
    <name evidence="2" type="ORF">SAY87_008332</name>
</gene>
<comment type="caution">
    <text evidence="2">The sequence shown here is derived from an EMBL/GenBank/DDBJ whole genome shotgun (WGS) entry which is preliminary data.</text>
</comment>
<keyword evidence="3" id="KW-1185">Reference proteome</keyword>
<dbReference type="EMBL" id="JAXIOK010000007">
    <property type="protein sequence ID" value="KAK4766690.1"/>
    <property type="molecule type" value="Genomic_DNA"/>
</dbReference>
<reference evidence="2 3" key="1">
    <citation type="journal article" date="2023" name="Hortic Res">
        <title>Pangenome of water caltrop reveals structural variations and asymmetric subgenome divergence after allopolyploidization.</title>
        <authorList>
            <person name="Zhang X."/>
            <person name="Chen Y."/>
            <person name="Wang L."/>
            <person name="Yuan Y."/>
            <person name="Fang M."/>
            <person name="Shi L."/>
            <person name="Lu R."/>
            <person name="Comes H.P."/>
            <person name="Ma Y."/>
            <person name="Chen Y."/>
            <person name="Huang G."/>
            <person name="Zhou Y."/>
            <person name="Zheng Z."/>
            <person name="Qiu Y."/>
        </authorList>
    </citation>
    <scope>NUCLEOTIDE SEQUENCE [LARGE SCALE GENOMIC DNA]</scope>
    <source>
        <tissue evidence="2">Roots</tissue>
    </source>
</reference>
<proteinExistence type="predicted"/>
<evidence type="ECO:0000256" key="1">
    <source>
        <dbReference type="SAM" id="MobiDB-lite"/>
    </source>
</evidence>
<name>A0AAN7KNN4_9MYRT</name>